<dbReference type="Pfam" id="PF02469">
    <property type="entry name" value="Fasciclin"/>
    <property type="match status" value="1"/>
</dbReference>
<evidence type="ECO:0000256" key="1">
    <source>
        <dbReference type="SAM" id="SignalP"/>
    </source>
</evidence>
<dbReference type="RefSeq" id="WP_290247936.1">
    <property type="nucleotide sequence ID" value="NZ_JAUFQT010000001.1"/>
</dbReference>
<accession>A0ABV5J6T3</accession>
<organism evidence="3 4">
    <name type="scientific">Echinicola jeungdonensis</name>
    <dbReference type="NCBI Taxonomy" id="709343"/>
    <lineage>
        <taxon>Bacteria</taxon>
        <taxon>Pseudomonadati</taxon>
        <taxon>Bacteroidota</taxon>
        <taxon>Cytophagia</taxon>
        <taxon>Cytophagales</taxon>
        <taxon>Cyclobacteriaceae</taxon>
        <taxon>Echinicola</taxon>
    </lineage>
</organism>
<dbReference type="PANTHER" id="PTHR10900:SF77">
    <property type="entry name" value="FI19380P1"/>
    <property type="match status" value="1"/>
</dbReference>
<dbReference type="Proteomes" id="UP001589654">
    <property type="component" value="Unassembled WGS sequence"/>
</dbReference>
<comment type="caution">
    <text evidence="3">The sequence shown here is derived from an EMBL/GenBank/DDBJ whole genome shotgun (WGS) entry which is preliminary data.</text>
</comment>
<evidence type="ECO:0000259" key="2">
    <source>
        <dbReference type="PROSITE" id="PS50213"/>
    </source>
</evidence>
<feature type="chain" id="PRO_5045415590" evidence="1">
    <location>
        <begin position="26"/>
        <end position="454"/>
    </location>
</feature>
<dbReference type="EMBL" id="JBHMEW010000055">
    <property type="protein sequence ID" value="MFB9211880.1"/>
    <property type="molecule type" value="Genomic_DNA"/>
</dbReference>
<dbReference type="Gene3D" id="2.30.180.10">
    <property type="entry name" value="FAS1 domain"/>
    <property type="match status" value="1"/>
</dbReference>
<keyword evidence="4" id="KW-1185">Reference proteome</keyword>
<feature type="domain" description="FAS1" evidence="2">
    <location>
        <begin position="35"/>
        <end position="161"/>
    </location>
</feature>
<evidence type="ECO:0000313" key="3">
    <source>
        <dbReference type="EMBL" id="MFB9211880.1"/>
    </source>
</evidence>
<dbReference type="SUPFAM" id="SSF82153">
    <property type="entry name" value="FAS1 domain"/>
    <property type="match status" value="1"/>
</dbReference>
<evidence type="ECO:0000313" key="4">
    <source>
        <dbReference type="Proteomes" id="UP001589654"/>
    </source>
</evidence>
<proteinExistence type="predicted"/>
<name>A0ABV5J6T3_9BACT</name>
<dbReference type="InterPro" id="IPR050904">
    <property type="entry name" value="Adhesion/Biosynth-related"/>
</dbReference>
<sequence>MIRKYKFCMLIMLSLGLFSCSDQWAEHNDAQGNLNNNLVQLIRSDADLSTFAGLLEQSGLEKQLASGSYTVWAPTNDALQNLPQSITGDEKALRLFVGNHIGYQERLSYQAEEEPLRVKMINGKVSVMTETSITSVDETANFSAADQLTKNGILYKVDNYMTPKKNIWEIVQEQSGNPVSELIQSMFVVTDSATMETINYFQQDVADLSNEDSTYTFFMLNEDAYSTFKMEMEPYFKDTMPDDFMSRALKLGLAKDLVATTSYYENVPDTVLSVDSVKVAFHPENVVEKINGSNGVVYVLNQFDFKWSDKIPEIKIEGEYYDAISGSSDPVNVRVKSWASNERDLLVINHSTPSYHITYNVPQAHSTKYKIYWLANNDNYWPRNNWQSIAIDSVSNLPYGNKMVEFNNLEEVFIGEHEVQNYGQLKLILKAEATSNNDWNTLVLDYLRLVPVFE</sequence>
<dbReference type="PROSITE" id="PS50213">
    <property type="entry name" value="FAS1"/>
    <property type="match status" value="1"/>
</dbReference>
<dbReference type="InterPro" id="IPR000782">
    <property type="entry name" value="FAS1_domain"/>
</dbReference>
<dbReference type="InterPro" id="IPR036378">
    <property type="entry name" value="FAS1_dom_sf"/>
</dbReference>
<feature type="signal peptide" evidence="1">
    <location>
        <begin position="1"/>
        <end position="25"/>
    </location>
</feature>
<gene>
    <name evidence="3" type="ORF">ACFFUR_08685</name>
</gene>
<keyword evidence="1" id="KW-0732">Signal</keyword>
<protein>
    <submittedName>
        <fullName evidence="3">Fasciclin domain-containing protein</fullName>
    </submittedName>
</protein>
<dbReference type="PROSITE" id="PS51257">
    <property type="entry name" value="PROKAR_LIPOPROTEIN"/>
    <property type="match status" value="1"/>
</dbReference>
<dbReference type="PANTHER" id="PTHR10900">
    <property type="entry name" value="PERIOSTIN-RELATED"/>
    <property type="match status" value="1"/>
</dbReference>
<reference evidence="3 4" key="1">
    <citation type="submission" date="2024-09" db="EMBL/GenBank/DDBJ databases">
        <authorList>
            <person name="Sun Q."/>
            <person name="Mori K."/>
        </authorList>
    </citation>
    <scope>NUCLEOTIDE SEQUENCE [LARGE SCALE GENOMIC DNA]</scope>
    <source>
        <strain evidence="3 4">CECT 7682</strain>
    </source>
</reference>